<feature type="transmembrane region" description="Helical" evidence="1">
    <location>
        <begin position="114"/>
        <end position="131"/>
    </location>
</feature>
<feature type="transmembrane region" description="Helical" evidence="1">
    <location>
        <begin position="152"/>
        <end position="171"/>
    </location>
</feature>
<dbReference type="Proteomes" id="UP000694867">
    <property type="component" value="Unplaced"/>
</dbReference>
<evidence type="ECO:0000256" key="1">
    <source>
        <dbReference type="SAM" id="Phobius"/>
    </source>
</evidence>
<dbReference type="GeneID" id="100906843"/>
<dbReference type="AlphaFoldDB" id="A0AAJ6VXX5"/>
<feature type="transmembrane region" description="Helical" evidence="1">
    <location>
        <begin position="263"/>
        <end position="286"/>
    </location>
</feature>
<feature type="transmembrane region" description="Helical" evidence="1">
    <location>
        <begin position="231"/>
        <end position="251"/>
    </location>
</feature>
<gene>
    <name evidence="3" type="primary">LOC100906843</name>
</gene>
<reference evidence="3" key="1">
    <citation type="submission" date="2025-08" db="UniProtKB">
        <authorList>
            <consortium name="RefSeq"/>
        </authorList>
    </citation>
    <scope>IDENTIFICATION</scope>
</reference>
<dbReference type="RefSeq" id="XP_003742563.1">
    <property type="nucleotide sequence ID" value="XM_003742515.1"/>
</dbReference>
<evidence type="ECO:0000313" key="3">
    <source>
        <dbReference type="RefSeq" id="XP_003742563.1"/>
    </source>
</evidence>
<keyword evidence="1" id="KW-1133">Transmembrane helix</keyword>
<dbReference type="KEGG" id="goe:100906843"/>
<keyword evidence="1" id="KW-0812">Transmembrane</keyword>
<feature type="transmembrane region" description="Helical" evidence="1">
    <location>
        <begin position="60"/>
        <end position="78"/>
    </location>
</feature>
<organism evidence="2 3">
    <name type="scientific">Galendromus occidentalis</name>
    <name type="common">western predatory mite</name>
    <dbReference type="NCBI Taxonomy" id="34638"/>
    <lineage>
        <taxon>Eukaryota</taxon>
        <taxon>Metazoa</taxon>
        <taxon>Ecdysozoa</taxon>
        <taxon>Arthropoda</taxon>
        <taxon>Chelicerata</taxon>
        <taxon>Arachnida</taxon>
        <taxon>Acari</taxon>
        <taxon>Parasitiformes</taxon>
        <taxon>Mesostigmata</taxon>
        <taxon>Gamasina</taxon>
        <taxon>Phytoseioidea</taxon>
        <taxon>Phytoseiidae</taxon>
        <taxon>Typhlodrominae</taxon>
        <taxon>Galendromus</taxon>
    </lineage>
</organism>
<sequence length="297" mass="34314">MSVAHDPTDDEDYLGLADFVYDVTFYYKIHHVVCVFGLVNSILTLFVLRASYAMPNPDSPALVLLRHSAVANMLTFMFERSFLDFEYYFGLYISSALEGPLCHALVHISQTGLIVHYLLAGLFSLHQYLCAMHSSSKWTRFMRKRFSRLCEWVWCIGLLLALPSCWTVTMSGNGHCFGVPLGVWYRSILIDIGVFCLLAVPVLLQLRWLVRSNTLLSAMLTIWRSNRLSMYFVLKSVCWVFPCWLIIEFHARFYKGKTLLPDFVLMACETYLMSFGVDFIFFCVFAEEFRLLLPKIN</sequence>
<keyword evidence="1" id="KW-0472">Membrane</keyword>
<name>A0AAJ6VXX5_9ACAR</name>
<keyword evidence="2" id="KW-1185">Reference proteome</keyword>
<evidence type="ECO:0000313" key="2">
    <source>
        <dbReference type="Proteomes" id="UP000694867"/>
    </source>
</evidence>
<protein>
    <submittedName>
        <fullName evidence="3">Uncharacterized protein LOC100906843</fullName>
    </submittedName>
</protein>
<feature type="transmembrane region" description="Helical" evidence="1">
    <location>
        <begin position="29"/>
        <end position="48"/>
    </location>
</feature>
<accession>A0AAJ6VXX5</accession>
<dbReference type="Gene3D" id="1.20.1070.10">
    <property type="entry name" value="Rhodopsin 7-helix transmembrane proteins"/>
    <property type="match status" value="1"/>
</dbReference>
<feature type="transmembrane region" description="Helical" evidence="1">
    <location>
        <begin position="183"/>
        <end position="210"/>
    </location>
</feature>
<proteinExistence type="predicted"/>